<dbReference type="AlphaFoldDB" id="A0A6C0KFH7"/>
<evidence type="ECO:0000313" key="2">
    <source>
        <dbReference type="EMBL" id="QHU15896.1"/>
    </source>
</evidence>
<dbReference type="PANTHER" id="PTHR11909">
    <property type="entry name" value="CASEIN KINASE-RELATED"/>
    <property type="match status" value="1"/>
</dbReference>
<feature type="domain" description="Protein kinase" evidence="1">
    <location>
        <begin position="1"/>
        <end position="187"/>
    </location>
</feature>
<dbReference type="PROSITE" id="PS50011">
    <property type="entry name" value="PROTEIN_KINASE_DOM"/>
    <property type="match status" value="1"/>
</dbReference>
<dbReference type="GO" id="GO:0004672">
    <property type="term" value="F:protein kinase activity"/>
    <property type="evidence" value="ECO:0007669"/>
    <property type="project" value="InterPro"/>
</dbReference>
<evidence type="ECO:0000259" key="1">
    <source>
        <dbReference type="PROSITE" id="PS50011"/>
    </source>
</evidence>
<dbReference type="Gene3D" id="1.10.510.10">
    <property type="entry name" value="Transferase(Phosphotransferase) domain 1"/>
    <property type="match status" value="1"/>
</dbReference>
<dbReference type="InterPro" id="IPR050235">
    <property type="entry name" value="CK1_Ser-Thr_kinase"/>
</dbReference>
<proteinExistence type="predicted"/>
<name>A0A6C0KFH7_9ZZZZ</name>
<dbReference type="GO" id="GO:0005524">
    <property type="term" value="F:ATP binding"/>
    <property type="evidence" value="ECO:0007669"/>
    <property type="project" value="InterPro"/>
</dbReference>
<protein>
    <recommendedName>
        <fullName evidence="1">Protein kinase domain-containing protein</fullName>
    </recommendedName>
</protein>
<dbReference type="SUPFAM" id="SSF56112">
    <property type="entry name" value="Protein kinase-like (PK-like)"/>
    <property type="match status" value="1"/>
</dbReference>
<dbReference type="InterPro" id="IPR011009">
    <property type="entry name" value="Kinase-like_dom_sf"/>
</dbReference>
<dbReference type="Pfam" id="PF00069">
    <property type="entry name" value="Pkinase"/>
    <property type="match status" value="1"/>
</dbReference>
<sequence length="187" mass="21437">MSSQKIKKGKDGTITYHKRGKLDVVTKTFRKNKNRDSVKQEIHFMKKAHRLGVSPKIYEFDVNVDNPYIVMDELGKTLVSYINKTGKLSQSHQRQIISILERLDDNCIFHGDVSPLNFMTGKGDDSNNLYIIDFGMAKKMDKQFIGEHGKNANVKLGITVFILKIREQLPSFMPELLLKKVHSTLKL</sequence>
<accession>A0A6C0KFH7</accession>
<dbReference type="EMBL" id="MN740869">
    <property type="protein sequence ID" value="QHU15896.1"/>
    <property type="molecule type" value="Genomic_DNA"/>
</dbReference>
<dbReference type="InterPro" id="IPR000719">
    <property type="entry name" value="Prot_kinase_dom"/>
</dbReference>
<dbReference type="SMART" id="SM00220">
    <property type="entry name" value="S_TKc"/>
    <property type="match status" value="1"/>
</dbReference>
<reference evidence="2" key="1">
    <citation type="journal article" date="2020" name="Nature">
        <title>Giant virus diversity and host interactions through global metagenomics.</title>
        <authorList>
            <person name="Schulz F."/>
            <person name="Roux S."/>
            <person name="Paez-Espino D."/>
            <person name="Jungbluth S."/>
            <person name="Walsh D.A."/>
            <person name="Denef V.J."/>
            <person name="McMahon K.D."/>
            <person name="Konstantinidis K.T."/>
            <person name="Eloe-Fadrosh E.A."/>
            <person name="Kyrpides N.C."/>
            <person name="Woyke T."/>
        </authorList>
    </citation>
    <scope>NUCLEOTIDE SEQUENCE</scope>
    <source>
        <strain evidence="2">GVMAG-S-3300010158-109</strain>
    </source>
</reference>
<organism evidence="2">
    <name type="scientific">viral metagenome</name>
    <dbReference type="NCBI Taxonomy" id="1070528"/>
    <lineage>
        <taxon>unclassified sequences</taxon>
        <taxon>metagenomes</taxon>
        <taxon>organismal metagenomes</taxon>
    </lineage>
</organism>